<dbReference type="GO" id="GO:0005829">
    <property type="term" value="C:cytosol"/>
    <property type="evidence" value="ECO:0007669"/>
    <property type="project" value="TreeGrafter"/>
</dbReference>
<dbReference type="InterPro" id="IPR013094">
    <property type="entry name" value="AB_hydrolase_3"/>
</dbReference>
<dbReference type="Pfam" id="PF07859">
    <property type="entry name" value="Abhydrolase_3"/>
    <property type="match status" value="1"/>
</dbReference>
<dbReference type="InterPro" id="IPR029058">
    <property type="entry name" value="AB_hydrolase_fold"/>
</dbReference>
<organism evidence="4 5">
    <name type="scientific">Ramlibacter tataouinensis</name>
    <dbReference type="NCBI Taxonomy" id="94132"/>
    <lineage>
        <taxon>Bacteria</taxon>
        <taxon>Pseudomonadati</taxon>
        <taxon>Pseudomonadota</taxon>
        <taxon>Betaproteobacteria</taxon>
        <taxon>Burkholderiales</taxon>
        <taxon>Comamonadaceae</taxon>
        <taxon>Ramlibacter</taxon>
    </lineage>
</organism>
<sequence>MPYRAIALTHLPQYPQLTPPMRSVLERMARAPYPPMYTLSPAEAKSNYELGSGVLEVPKAELARIEDFSIEARDGYRIPARLYAPVRDRLPVLLYFHGGGFTIGSIASHDTLCRELSRLSNCAVVSVDYRLAPEHRFPVAVEDAWDATAWLARHGQGLGVDAGRLALGGDSAGGTLAAVCALMARDQGLPVALQLLFYPGVAANQDAASHGRFAHGLVLERAHIDWFFAQYIPHEQREDWRFAPLNAPDVEGVAPAWFGLAEFDPLVDDGIAYADKLRAAGVAVDLEIYRGVTHEFIKMGRALREARQAHADAARALQQALT</sequence>
<dbReference type="PANTHER" id="PTHR23025">
    <property type="entry name" value="TRIACYLGLYCEROL LIPASE"/>
    <property type="match status" value="1"/>
</dbReference>
<name>A0A140HLD8_9BURK</name>
<keyword evidence="5" id="KW-1185">Reference proteome</keyword>
<accession>A0A140HLD8</accession>
<dbReference type="Gene3D" id="3.40.50.1820">
    <property type="entry name" value="alpha/beta hydrolase"/>
    <property type="match status" value="1"/>
</dbReference>
<evidence type="ECO:0000256" key="1">
    <source>
        <dbReference type="ARBA" id="ARBA00010515"/>
    </source>
</evidence>
<reference evidence="4 5" key="1">
    <citation type="journal article" date="2014" name="Int. J. Syst. Evol. Microbiol.">
        <title>Ramlibacter solisilvae sp. nov., isolated from forest soil, and emended description of the genus Ramlibacter.</title>
        <authorList>
            <person name="Lee H.J."/>
            <person name="Lee S.H."/>
            <person name="Lee S.S."/>
            <person name="Lee J.S."/>
            <person name="Kim Y."/>
            <person name="Kim S.C."/>
            <person name="Jeon C.O."/>
        </authorList>
    </citation>
    <scope>NUCLEOTIDE SEQUENCE [LARGE SCALE GENOMIC DNA]</scope>
    <source>
        <strain evidence="4 5">5-10</strain>
    </source>
</reference>
<dbReference type="InterPro" id="IPR002168">
    <property type="entry name" value="Lipase_GDXG_HIS_AS"/>
</dbReference>
<evidence type="ECO:0000313" key="5">
    <source>
        <dbReference type="Proteomes" id="UP000070433"/>
    </source>
</evidence>
<dbReference type="GO" id="GO:0004806">
    <property type="term" value="F:triacylglycerol lipase activity"/>
    <property type="evidence" value="ECO:0007669"/>
    <property type="project" value="TreeGrafter"/>
</dbReference>
<proteinExistence type="inferred from homology"/>
<gene>
    <name evidence="4" type="ORF">UC35_22350</name>
</gene>
<dbReference type="PROSITE" id="PS01173">
    <property type="entry name" value="LIPASE_GDXG_HIS"/>
    <property type="match status" value="1"/>
</dbReference>
<dbReference type="GO" id="GO:0019433">
    <property type="term" value="P:triglyceride catabolic process"/>
    <property type="evidence" value="ECO:0007669"/>
    <property type="project" value="TreeGrafter"/>
</dbReference>
<comment type="similarity">
    <text evidence="1">Belongs to the 'GDXG' lipolytic enzyme family.</text>
</comment>
<protein>
    <submittedName>
        <fullName evidence="4">Alpha/beta hydrolase</fullName>
    </submittedName>
</protein>
<dbReference type="FunFam" id="3.40.50.1820:FF:000089">
    <property type="entry name" value="Alpha/beta hydrolase"/>
    <property type="match status" value="1"/>
</dbReference>
<dbReference type="SUPFAM" id="SSF53474">
    <property type="entry name" value="alpha/beta-Hydrolases"/>
    <property type="match status" value="1"/>
</dbReference>
<feature type="domain" description="Alpha/beta hydrolase fold-3" evidence="3">
    <location>
        <begin position="93"/>
        <end position="297"/>
    </location>
</feature>
<keyword evidence="2 4" id="KW-0378">Hydrolase</keyword>
<dbReference type="EMBL" id="CP010951">
    <property type="protein sequence ID" value="AMO25671.1"/>
    <property type="molecule type" value="Genomic_DNA"/>
</dbReference>
<dbReference type="GO" id="GO:0004771">
    <property type="term" value="F:sterol ester esterase activity"/>
    <property type="evidence" value="ECO:0007669"/>
    <property type="project" value="TreeGrafter"/>
</dbReference>
<dbReference type="PANTHER" id="PTHR23025:SF4">
    <property type="entry name" value="ALPHA_BETA HYDROLASE FOLD-3 DOMAIN-CONTAINING PROTEIN"/>
    <property type="match status" value="1"/>
</dbReference>
<evidence type="ECO:0000256" key="2">
    <source>
        <dbReference type="ARBA" id="ARBA00022801"/>
    </source>
</evidence>
<dbReference type="Proteomes" id="UP000070433">
    <property type="component" value="Chromosome"/>
</dbReference>
<evidence type="ECO:0000259" key="3">
    <source>
        <dbReference type="Pfam" id="PF07859"/>
    </source>
</evidence>
<evidence type="ECO:0000313" key="4">
    <source>
        <dbReference type="EMBL" id="AMO25671.1"/>
    </source>
</evidence>
<dbReference type="PATRIC" id="fig|94132.3.peg.4555"/>
<dbReference type="AlphaFoldDB" id="A0A140HLD8"/>